<proteinExistence type="predicted"/>
<keyword evidence="1" id="KW-0812">Transmembrane</keyword>
<dbReference type="GO" id="GO:0016020">
    <property type="term" value="C:membrane"/>
    <property type="evidence" value="ECO:0007669"/>
    <property type="project" value="TreeGrafter"/>
</dbReference>
<evidence type="ECO:0000313" key="3">
    <source>
        <dbReference type="Proteomes" id="UP000694545"/>
    </source>
</evidence>
<evidence type="ECO:0000256" key="1">
    <source>
        <dbReference type="SAM" id="Phobius"/>
    </source>
</evidence>
<feature type="transmembrane region" description="Helical" evidence="1">
    <location>
        <begin position="99"/>
        <end position="123"/>
    </location>
</feature>
<reference evidence="2" key="1">
    <citation type="submission" date="2025-08" db="UniProtKB">
        <authorList>
            <consortium name="Ensembl"/>
        </authorList>
    </citation>
    <scope>IDENTIFICATION</scope>
</reference>
<feature type="transmembrane region" description="Helical" evidence="1">
    <location>
        <begin position="265"/>
        <end position="284"/>
    </location>
</feature>
<protein>
    <recommendedName>
        <fullName evidence="4">G-protein coupled receptors family 1 profile domain-containing protein</fullName>
    </recommendedName>
</protein>
<dbReference type="GO" id="GO:0005549">
    <property type="term" value="F:odorant binding"/>
    <property type="evidence" value="ECO:0007669"/>
    <property type="project" value="TreeGrafter"/>
</dbReference>
<feature type="transmembrane region" description="Helical" evidence="1">
    <location>
        <begin position="35"/>
        <end position="55"/>
    </location>
</feature>
<dbReference type="Gene3D" id="1.20.1070.10">
    <property type="entry name" value="Rhodopsin 7-helix transmembrane proteins"/>
    <property type="match status" value="1"/>
</dbReference>
<sequence length="333" mass="37143">MCVFPGKELYLEIMNSSSQRNTTDLIPTLVILKGGIYLVNFIFITAVSILIIKTVRENSCMKKEVRYFLLCHHLLCSSLFCFFGAACSALQAFKVQNLGIWIIFGIQTAIGESVLVTLALMALNTSLAVCWPLRYLAFVHSVKHKVTVCSWIGTVLKSICLIILEYTEENPQHKFEMEPSCLTVLGGNFAKISGLVLISLLAATIVTSYFFLYREGKLTGHFNCSNKKARRTIVIHVLQMSLHILPPVIIIAIGKGMGTQNAIKFGAFVVFSFAQSFSPVVYGLRNKELQDKLYGTPCCRPLKRTQKQPGRFPAFLGTMYLLGLVLCADLKYK</sequence>
<accession>A0A8D2L3X1</accession>
<organism evidence="2 3">
    <name type="scientific">Varanus komodoensis</name>
    <name type="common">Komodo dragon</name>
    <dbReference type="NCBI Taxonomy" id="61221"/>
    <lineage>
        <taxon>Eukaryota</taxon>
        <taxon>Metazoa</taxon>
        <taxon>Chordata</taxon>
        <taxon>Craniata</taxon>
        <taxon>Vertebrata</taxon>
        <taxon>Euteleostomi</taxon>
        <taxon>Lepidosauria</taxon>
        <taxon>Squamata</taxon>
        <taxon>Bifurcata</taxon>
        <taxon>Unidentata</taxon>
        <taxon>Episquamata</taxon>
        <taxon>Toxicofera</taxon>
        <taxon>Anguimorpha</taxon>
        <taxon>Paleoanguimorpha</taxon>
        <taxon>Varanoidea</taxon>
        <taxon>Varanidae</taxon>
        <taxon>Varanus</taxon>
    </lineage>
</organism>
<feature type="transmembrane region" description="Helical" evidence="1">
    <location>
        <begin position="67"/>
        <end position="93"/>
    </location>
</feature>
<dbReference type="Proteomes" id="UP000694545">
    <property type="component" value="Unplaced"/>
</dbReference>
<dbReference type="PANTHER" id="PTHR26451">
    <property type="entry name" value="G_PROTEIN_RECEP_F1_2 DOMAIN-CONTAINING PROTEIN"/>
    <property type="match status" value="1"/>
</dbReference>
<dbReference type="SUPFAM" id="SSF81321">
    <property type="entry name" value="Family A G protein-coupled receptor-like"/>
    <property type="match status" value="1"/>
</dbReference>
<evidence type="ECO:0008006" key="4">
    <source>
        <dbReference type="Google" id="ProtNLM"/>
    </source>
</evidence>
<dbReference type="PANTHER" id="PTHR26451:SF980">
    <property type="entry name" value="GENE 7582-RELATED"/>
    <property type="match status" value="1"/>
</dbReference>
<dbReference type="OMA" id="VSYSLIY"/>
<keyword evidence="1" id="KW-1133">Transmembrane helix</keyword>
<reference evidence="2" key="2">
    <citation type="submission" date="2025-09" db="UniProtKB">
        <authorList>
            <consortium name="Ensembl"/>
        </authorList>
    </citation>
    <scope>IDENTIFICATION</scope>
</reference>
<name>A0A8D2L3X1_VARKO</name>
<keyword evidence="1" id="KW-0472">Membrane</keyword>
<feature type="transmembrane region" description="Helical" evidence="1">
    <location>
        <begin position="192"/>
        <end position="212"/>
    </location>
</feature>
<evidence type="ECO:0000313" key="2">
    <source>
        <dbReference type="Ensembl" id="ENSVKKP00000016478.1"/>
    </source>
</evidence>
<dbReference type="GO" id="GO:0004984">
    <property type="term" value="F:olfactory receptor activity"/>
    <property type="evidence" value="ECO:0007669"/>
    <property type="project" value="TreeGrafter"/>
</dbReference>
<feature type="transmembrane region" description="Helical" evidence="1">
    <location>
        <begin position="233"/>
        <end position="253"/>
    </location>
</feature>
<dbReference type="InterPro" id="IPR052921">
    <property type="entry name" value="GPCR1_Superfamily_Member"/>
</dbReference>
<feature type="transmembrane region" description="Helical" evidence="1">
    <location>
        <begin position="144"/>
        <end position="164"/>
    </location>
</feature>
<dbReference type="AlphaFoldDB" id="A0A8D2L3X1"/>
<keyword evidence="3" id="KW-1185">Reference proteome</keyword>
<dbReference type="Ensembl" id="ENSVKKT00000016878.1">
    <property type="protein sequence ID" value="ENSVKKP00000016478.1"/>
    <property type="gene ID" value="ENSVKKG00000011258.1"/>
</dbReference>